<reference evidence="3" key="1">
    <citation type="submission" date="2022-09" db="EMBL/GenBank/DDBJ databases">
        <title>Rhodovastum sp. nov. RN2-1 isolated from soil in Seongnam, South Korea.</title>
        <authorList>
            <person name="Le N.T."/>
        </authorList>
    </citation>
    <scope>NUCLEOTIDE SEQUENCE</scope>
    <source>
        <strain evidence="3">RN2-1</strain>
    </source>
</reference>
<dbReference type="GO" id="GO:0005886">
    <property type="term" value="C:plasma membrane"/>
    <property type="evidence" value="ECO:0007669"/>
    <property type="project" value="TreeGrafter"/>
</dbReference>
<keyword evidence="1" id="KW-0472">Membrane</keyword>
<evidence type="ECO:0000313" key="3">
    <source>
        <dbReference type="EMBL" id="MCW3476883.1"/>
    </source>
</evidence>
<dbReference type="InterPro" id="IPR051599">
    <property type="entry name" value="Cell_Envelope_Assoc"/>
</dbReference>
<dbReference type="AlphaFoldDB" id="A0AA42CF69"/>
<dbReference type="Pfam" id="PF02698">
    <property type="entry name" value="DUF218"/>
    <property type="match status" value="1"/>
</dbReference>
<name>A0AA42CF69_9PROT</name>
<reference evidence="3" key="2">
    <citation type="submission" date="2022-10" db="EMBL/GenBank/DDBJ databases">
        <authorList>
            <person name="Trinh H.N."/>
        </authorList>
    </citation>
    <scope>NUCLEOTIDE SEQUENCE</scope>
    <source>
        <strain evidence="3">RN2-1</strain>
    </source>
</reference>
<dbReference type="GO" id="GO:0043164">
    <property type="term" value="P:Gram-negative-bacterium-type cell wall biogenesis"/>
    <property type="evidence" value="ECO:0007669"/>
    <property type="project" value="TreeGrafter"/>
</dbReference>
<dbReference type="GO" id="GO:0000270">
    <property type="term" value="P:peptidoglycan metabolic process"/>
    <property type="evidence" value="ECO:0007669"/>
    <property type="project" value="TreeGrafter"/>
</dbReference>
<feature type="transmembrane region" description="Helical" evidence="1">
    <location>
        <begin position="6"/>
        <end position="28"/>
    </location>
</feature>
<dbReference type="Proteomes" id="UP001165679">
    <property type="component" value="Unassembled WGS sequence"/>
</dbReference>
<dbReference type="EMBL" id="JAPDNT010000026">
    <property type="protein sequence ID" value="MCW3476883.1"/>
    <property type="molecule type" value="Genomic_DNA"/>
</dbReference>
<sequence length="254" mass="27255">MSLNSLPLALLIPPLNLAVAGVFGLALVRHWPRLGRLLCGLSAVGLFVFSLPVTSLLLIASLEAGLARTPVPPADPAPDPPEAIVILSGDAAYGGTGGILPGSGIGAMTLDRMRAGAVLHRRTGLPVLVSGGQLEPGAAPIATQMARSLQDEFSTPVRWIEPISADTWQNAKFSAAILRAAGIRSVYVVTNAWHLRRARIAFAHFGIAVTPAPLRFARLPRFEFDEFVPHASSWLYSYFAMHEWIGCAYYALRR</sequence>
<gene>
    <name evidence="3" type="ORF">OL599_20150</name>
</gene>
<dbReference type="RefSeq" id="WP_264715732.1">
    <property type="nucleotide sequence ID" value="NZ_JAPDNT010000026.1"/>
</dbReference>
<keyword evidence="4" id="KW-1185">Reference proteome</keyword>
<dbReference type="Gene3D" id="3.40.50.620">
    <property type="entry name" value="HUPs"/>
    <property type="match status" value="1"/>
</dbReference>
<feature type="domain" description="DUF218" evidence="2">
    <location>
        <begin position="82"/>
        <end position="246"/>
    </location>
</feature>
<comment type="caution">
    <text evidence="3">The sequence shown here is derived from an EMBL/GenBank/DDBJ whole genome shotgun (WGS) entry which is preliminary data.</text>
</comment>
<evidence type="ECO:0000259" key="2">
    <source>
        <dbReference type="Pfam" id="PF02698"/>
    </source>
</evidence>
<accession>A0AA42CF69</accession>
<proteinExistence type="predicted"/>
<dbReference type="PANTHER" id="PTHR30336">
    <property type="entry name" value="INNER MEMBRANE PROTEIN, PROBABLE PERMEASE"/>
    <property type="match status" value="1"/>
</dbReference>
<organism evidence="3 4">
    <name type="scientific">Limobrevibacterium gyesilva</name>
    <dbReference type="NCBI Taxonomy" id="2991712"/>
    <lineage>
        <taxon>Bacteria</taxon>
        <taxon>Pseudomonadati</taxon>
        <taxon>Pseudomonadota</taxon>
        <taxon>Alphaproteobacteria</taxon>
        <taxon>Acetobacterales</taxon>
        <taxon>Acetobacteraceae</taxon>
        <taxon>Limobrevibacterium</taxon>
    </lineage>
</organism>
<dbReference type="InterPro" id="IPR014729">
    <property type="entry name" value="Rossmann-like_a/b/a_fold"/>
</dbReference>
<keyword evidence="1" id="KW-1133">Transmembrane helix</keyword>
<feature type="transmembrane region" description="Helical" evidence="1">
    <location>
        <begin position="40"/>
        <end position="62"/>
    </location>
</feature>
<evidence type="ECO:0000256" key="1">
    <source>
        <dbReference type="SAM" id="Phobius"/>
    </source>
</evidence>
<keyword evidence="1" id="KW-0812">Transmembrane</keyword>
<evidence type="ECO:0000313" key="4">
    <source>
        <dbReference type="Proteomes" id="UP001165679"/>
    </source>
</evidence>
<dbReference type="InterPro" id="IPR003848">
    <property type="entry name" value="DUF218"/>
</dbReference>
<protein>
    <submittedName>
        <fullName evidence="3">YdcF family protein</fullName>
    </submittedName>
</protein>
<dbReference type="CDD" id="cd06259">
    <property type="entry name" value="YdcF-like"/>
    <property type="match status" value="1"/>
</dbReference>
<dbReference type="PANTHER" id="PTHR30336:SF4">
    <property type="entry name" value="ENVELOPE BIOGENESIS FACTOR ELYC"/>
    <property type="match status" value="1"/>
</dbReference>